<keyword evidence="2" id="KW-1185">Reference proteome</keyword>
<comment type="caution">
    <text evidence="1">The sequence shown here is derived from an EMBL/GenBank/DDBJ whole genome shotgun (WGS) entry which is preliminary data.</text>
</comment>
<protein>
    <submittedName>
        <fullName evidence="1">Uncharacterized protein</fullName>
    </submittedName>
</protein>
<dbReference type="OrthoDB" id="7067862at2"/>
<dbReference type="RefSeq" id="WP_134170040.1">
    <property type="nucleotide sequence ID" value="NZ_SODD01000026.1"/>
</dbReference>
<dbReference type="EMBL" id="SODD01000026">
    <property type="protein sequence ID" value="TDW16247.1"/>
    <property type="molecule type" value="Genomic_DNA"/>
</dbReference>
<sequence length="118" mass="14032">MIKVNKNVIEVNKKKKEFEYNIRKYIQRNDKIFILLEIPMGINLTRKEIDNIICVNLDLDIIWIVKNIPLKQFPNMDNLPFEAIRITENNELRGVDFYGRNYCINQNSGELISFKVVK</sequence>
<reference evidence="1 2" key="1">
    <citation type="submission" date="2019-03" db="EMBL/GenBank/DDBJ databases">
        <title>Genomic Encyclopedia of Type Strains, Phase IV (KMG-IV): sequencing the most valuable type-strain genomes for metagenomic binning, comparative biology and taxonomic classification.</title>
        <authorList>
            <person name="Goeker M."/>
        </authorList>
    </citation>
    <scope>NUCLEOTIDE SEQUENCE [LARGE SCALE GENOMIC DNA]</scope>
    <source>
        <strain evidence="1 2">DSM 28867</strain>
    </source>
</reference>
<dbReference type="InterPro" id="IPR058263">
    <property type="entry name" value="DUF7957"/>
</dbReference>
<gene>
    <name evidence="1" type="ORF">EDD63_12611</name>
</gene>
<dbReference type="Pfam" id="PF25857">
    <property type="entry name" value="DUF7957"/>
    <property type="match status" value="1"/>
</dbReference>
<dbReference type="Proteomes" id="UP000294743">
    <property type="component" value="Unassembled WGS sequence"/>
</dbReference>
<accession>A0A4R7ZF31</accession>
<evidence type="ECO:0000313" key="2">
    <source>
        <dbReference type="Proteomes" id="UP000294743"/>
    </source>
</evidence>
<organism evidence="1 2">
    <name type="scientific">Breznakia blatticola</name>
    <dbReference type="NCBI Taxonomy" id="1754012"/>
    <lineage>
        <taxon>Bacteria</taxon>
        <taxon>Bacillati</taxon>
        <taxon>Bacillota</taxon>
        <taxon>Erysipelotrichia</taxon>
        <taxon>Erysipelotrichales</taxon>
        <taxon>Erysipelotrichaceae</taxon>
        <taxon>Breznakia</taxon>
    </lineage>
</organism>
<dbReference type="AlphaFoldDB" id="A0A4R7ZF31"/>
<evidence type="ECO:0000313" key="1">
    <source>
        <dbReference type="EMBL" id="TDW16247.1"/>
    </source>
</evidence>
<name>A0A4R7ZF31_9FIRM</name>
<proteinExistence type="predicted"/>